<dbReference type="GO" id="GO:0008780">
    <property type="term" value="F:acyl-[acyl-carrier-protein]-UDP-N-acetylglucosamine O-acyltransferase activity"/>
    <property type="evidence" value="ECO:0007669"/>
    <property type="project" value="InterPro"/>
</dbReference>
<keyword evidence="3 7" id="KW-0808">Transferase</keyword>
<reference evidence="7 8" key="1">
    <citation type="submission" date="2017-09" db="EMBL/GenBank/DDBJ databases">
        <title>Depth-based differentiation of microbial function through sediment-hosted aquifers and enrichment of novel symbionts in the deep terrestrial subsurface.</title>
        <authorList>
            <person name="Probst A.J."/>
            <person name="Ladd B."/>
            <person name="Jarett J.K."/>
            <person name="Geller-Mcgrath D.E."/>
            <person name="Sieber C.M."/>
            <person name="Emerson J.B."/>
            <person name="Anantharaman K."/>
            <person name="Thomas B.C."/>
            <person name="Malmstrom R."/>
            <person name="Stieglmeier M."/>
            <person name="Klingl A."/>
            <person name="Woyke T."/>
            <person name="Ryan C.M."/>
            <person name="Banfield J.F."/>
        </authorList>
    </citation>
    <scope>NUCLEOTIDE SEQUENCE [LARGE SCALE GENOMIC DNA]</scope>
    <source>
        <strain evidence="7">CG11_big_fil_rev_8_21_14_0_20_45_26</strain>
    </source>
</reference>
<keyword evidence="1" id="KW-0444">Lipid biosynthesis</keyword>
<protein>
    <submittedName>
        <fullName evidence="7">Acyl-[acyl-carrier-protein]--UDP-N-acetylglucosamine O-acyltransferase</fullName>
    </submittedName>
</protein>
<dbReference type="Pfam" id="PF00132">
    <property type="entry name" value="Hexapep"/>
    <property type="match status" value="2"/>
</dbReference>
<proteinExistence type="predicted"/>
<dbReference type="EMBL" id="PCVY01000043">
    <property type="protein sequence ID" value="PIQ86466.1"/>
    <property type="molecule type" value="Genomic_DNA"/>
</dbReference>
<evidence type="ECO:0000259" key="6">
    <source>
        <dbReference type="Pfam" id="PF13720"/>
    </source>
</evidence>
<dbReference type="NCBIfam" id="TIGR01852">
    <property type="entry name" value="lipid_A_lpxA"/>
    <property type="match status" value="1"/>
</dbReference>
<evidence type="ECO:0000313" key="8">
    <source>
        <dbReference type="Proteomes" id="UP000230859"/>
    </source>
</evidence>
<dbReference type="GO" id="GO:0016020">
    <property type="term" value="C:membrane"/>
    <property type="evidence" value="ECO:0007669"/>
    <property type="project" value="GOC"/>
</dbReference>
<dbReference type="InterPro" id="IPR037157">
    <property type="entry name" value="Acetyltransf_C_sf"/>
</dbReference>
<evidence type="ECO:0000256" key="2">
    <source>
        <dbReference type="ARBA" id="ARBA00022556"/>
    </source>
</evidence>
<evidence type="ECO:0000256" key="4">
    <source>
        <dbReference type="ARBA" id="ARBA00023098"/>
    </source>
</evidence>
<dbReference type="InterPro" id="IPR001451">
    <property type="entry name" value="Hexapep"/>
</dbReference>
<dbReference type="InterPro" id="IPR010137">
    <property type="entry name" value="Lipid_A_LpxA"/>
</dbReference>
<dbReference type="GO" id="GO:0009245">
    <property type="term" value="P:lipid A biosynthetic process"/>
    <property type="evidence" value="ECO:0007669"/>
    <property type="project" value="UniProtKB-KW"/>
</dbReference>
<evidence type="ECO:0000256" key="5">
    <source>
        <dbReference type="ARBA" id="ARBA00023315"/>
    </source>
</evidence>
<keyword evidence="4" id="KW-0443">Lipid metabolism</keyword>
<dbReference type="PANTHER" id="PTHR43480">
    <property type="entry name" value="ACYL-[ACYL-CARRIER-PROTEIN]--UDP-N-ACETYLGLUCOSAMINE O-ACYLTRANSFERASE"/>
    <property type="match status" value="1"/>
</dbReference>
<dbReference type="SUPFAM" id="SSF51161">
    <property type="entry name" value="Trimeric LpxA-like enzymes"/>
    <property type="match status" value="1"/>
</dbReference>
<dbReference type="InterPro" id="IPR011004">
    <property type="entry name" value="Trimer_LpxA-like_sf"/>
</dbReference>
<dbReference type="PANTHER" id="PTHR43480:SF1">
    <property type="entry name" value="ACYL-[ACYL-CARRIER-PROTEIN]--UDP-N-ACETYLGLUCOSAMINE O-ACYLTRANSFERASE, MITOCHONDRIAL-RELATED"/>
    <property type="match status" value="1"/>
</dbReference>
<dbReference type="AlphaFoldDB" id="A0A2H0LQ39"/>
<feature type="domain" description="UDP N-acetylglucosamine O-acyltransferase C-terminal" evidence="6">
    <location>
        <begin position="176"/>
        <end position="256"/>
    </location>
</feature>
<dbReference type="InterPro" id="IPR029098">
    <property type="entry name" value="Acetyltransf_C"/>
</dbReference>
<evidence type="ECO:0000313" key="7">
    <source>
        <dbReference type="EMBL" id="PIQ86466.1"/>
    </source>
</evidence>
<dbReference type="PIRSF" id="PIRSF000456">
    <property type="entry name" value="UDP-GlcNAc_acltr"/>
    <property type="match status" value="1"/>
</dbReference>
<dbReference type="NCBIfam" id="NF003657">
    <property type="entry name" value="PRK05289.1"/>
    <property type="match status" value="1"/>
</dbReference>
<dbReference type="CDD" id="cd03351">
    <property type="entry name" value="LbH_UDP-GlcNAc_AT"/>
    <property type="match status" value="1"/>
</dbReference>
<dbReference type="Pfam" id="PF13720">
    <property type="entry name" value="Acetyltransf_11"/>
    <property type="match status" value="1"/>
</dbReference>
<keyword evidence="5 7" id="KW-0012">Acyltransferase</keyword>
<accession>A0A2H0LQ39</accession>
<name>A0A2H0LQ39_9BACT</name>
<organism evidence="7 8">
    <name type="scientific">Candidatus Abzuiibacterium crystallinum</name>
    <dbReference type="NCBI Taxonomy" id="1974748"/>
    <lineage>
        <taxon>Bacteria</taxon>
        <taxon>Pseudomonadati</taxon>
        <taxon>Candidatus Omnitrophota</taxon>
        <taxon>Candidatus Abzuiibacterium</taxon>
    </lineage>
</organism>
<comment type="caution">
    <text evidence="7">The sequence shown here is derived from an EMBL/GenBank/DDBJ whole genome shotgun (WGS) entry which is preliminary data.</text>
</comment>
<dbReference type="Proteomes" id="UP000230859">
    <property type="component" value="Unassembled WGS sequence"/>
</dbReference>
<evidence type="ECO:0000256" key="1">
    <source>
        <dbReference type="ARBA" id="ARBA00022516"/>
    </source>
</evidence>
<keyword evidence="2" id="KW-0441">Lipid A biosynthesis</keyword>
<dbReference type="Gene3D" id="1.20.1180.10">
    <property type="entry name" value="Udp N-acetylglucosamine O-acyltransferase, C-terminal domain"/>
    <property type="match status" value="1"/>
</dbReference>
<gene>
    <name evidence="7" type="ORF">COV74_04635</name>
</gene>
<sequence>MSNQIHDRAIIGKQVELGNDNVIGPYVVIEDGVKIGSNNEIMANAYICRGTTLGDHNQIHMGACIGHAPQDIAYKGQPSFTVIGSYNIIREFVTLHRGTQEGSQTVLGSHNFLMANVHVAHNCHIGDHVTLVNLASLTGHCIVENQAFISGMTGFHQFTRIGQLAMVSALSAINKDIPPFMICGGRPGVIQGINVVGLRRAGISQPVRTEIKEAYRLLYRAGLNVKQALEKIEAEYASAEIKHLVDFIKASKRGICAGQGEMAETLLSKKTSKLAGISETPAEEF</sequence>
<dbReference type="Gene3D" id="2.160.10.10">
    <property type="entry name" value="Hexapeptide repeat proteins"/>
    <property type="match status" value="1"/>
</dbReference>
<evidence type="ECO:0000256" key="3">
    <source>
        <dbReference type="ARBA" id="ARBA00022679"/>
    </source>
</evidence>